<proteinExistence type="predicted"/>
<keyword evidence="3" id="KW-1185">Reference proteome</keyword>
<dbReference type="InterPro" id="IPR027417">
    <property type="entry name" value="P-loop_NTPase"/>
</dbReference>
<dbReference type="Gene3D" id="3.40.50.300">
    <property type="entry name" value="P-loop containing nucleotide triphosphate hydrolases"/>
    <property type="match status" value="1"/>
</dbReference>
<name>A0A1U7J681_9CYAN</name>
<dbReference type="RefSeq" id="WP_073608253.1">
    <property type="nucleotide sequence ID" value="NZ_MRCG01000006.1"/>
</dbReference>
<dbReference type="Pfam" id="PF22734">
    <property type="entry name" value="NNH2"/>
    <property type="match status" value="1"/>
</dbReference>
<gene>
    <name evidence="2" type="ORF">NIES30_09820</name>
</gene>
<dbReference type="Proteomes" id="UP000185557">
    <property type="component" value="Unassembled WGS sequence"/>
</dbReference>
<dbReference type="PANTHER" id="PTHR46844:SF1">
    <property type="entry name" value="SLR5058 PROTEIN"/>
    <property type="match status" value="1"/>
</dbReference>
<sequence length="1002" mass="115995">MVLDILTAIGLKETGKYVAKDVLAPLLQSSLEDYAKDFFKSRIADAAGLASQAPVQKALGEALKAFVELVEEELEFQGCSGVEIRDFYEVPLREFMKDKDAKATLGQAFEPDCRSIDAEVLTLRWKALDLRPLPEEFDWLQIGKQYVRAVKGILRSSNELRDLLKLHNQEAMRRGIEELVGIPPDFDLQKYQETLREQYGNLKLESLDTSACAYNNLELWHMFIPQNVRACQKFNPKVYEIPKEKFKELQQRGELDAEALEAAQIEAYRRIYMEQPIQNVLEVLGRIAVVRQQSRPVADHVVVLGDPGSGKSMLLQYVALQWAEQPIRDLKELAQRPLPLLIELRKYARDRNDKKCNSMVEYLHQGDIACRLNQQRLHEVLLAGDAIALFDGIDEVFDPHLRGVVVTDIHRFTNDYPQVQVVVTSRWLGYKAQTLRDVGFQHYMLQDLTDEQIAEFIARWHDQTFPEGADKVRKRERLHKAIRESKSIRELAGNPLLLTMMAILNRSQELPRNRLELYDQASQVLLHQWDVERNLIEQKLDPMTINYQDKQAMLRKVAFHMQSSKAGLAGNIISGQELEAILTDYLKSIDVDQPRDIARRMIQQLRTRNFILCDLGADNYAFVHRTFLDFFAARAFVWKFKETHAITFEELRDCTFGSHWYDETWHEVLCLICGMLDYSFSDMLIAYLMNEKFSEHSKHLLLAANCLKEVKHHYKACTTSTKLLSELKSVYEGINLRITRREYTAEEFMKERYHDTELISSLIKTIAEVWNESSNVLEWLMNQARTQDSDFIRTHILQCVQANWRPSPELFSFFAERALEDQSRHIMAPISNPSLMAAAILAEYYPHHNDTTEIILKKLKEDVDESARGSLLSYLLKIWGKGNKSFEFLCDYVTSHTLHSRVISSSHSSKTTALSLLAEHYAERSKTIDLLQDCVLNDPFERRMHDFQRNPRQNSLEILLKHYPGHPKTLELLQNCVQNDNDEQLREWAEKQLAKAVGSAQR</sequence>
<evidence type="ECO:0000313" key="3">
    <source>
        <dbReference type="Proteomes" id="UP000185557"/>
    </source>
</evidence>
<dbReference type="STRING" id="549789.NIES30_09820"/>
<reference evidence="2 3" key="1">
    <citation type="submission" date="2016-11" db="EMBL/GenBank/DDBJ databases">
        <title>Draft Genome Sequences of Nine Cyanobacterial Strains from Diverse Habitats.</title>
        <authorList>
            <person name="Zhu T."/>
            <person name="Hou S."/>
            <person name="Lu X."/>
            <person name="Hess W.R."/>
        </authorList>
    </citation>
    <scope>NUCLEOTIDE SEQUENCE [LARGE SCALE GENOMIC DNA]</scope>
    <source>
        <strain evidence="2 3">NIES-30</strain>
    </source>
</reference>
<accession>A0A1U7J681</accession>
<dbReference type="Pfam" id="PF05729">
    <property type="entry name" value="NACHT"/>
    <property type="match status" value="1"/>
</dbReference>
<evidence type="ECO:0000313" key="2">
    <source>
        <dbReference type="EMBL" id="OKH48324.1"/>
    </source>
</evidence>
<dbReference type="InterPro" id="IPR054569">
    <property type="entry name" value="NNH2"/>
</dbReference>
<organism evidence="2 3">
    <name type="scientific">Phormidium tenue NIES-30</name>
    <dbReference type="NCBI Taxonomy" id="549789"/>
    <lineage>
        <taxon>Bacteria</taxon>
        <taxon>Bacillati</taxon>
        <taxon>Cyanobacteriota</taxon>
        <taxon>Cyanophyceae</taxon>
        <taxon>Oscillatoriophycideae</taxon>
        <taxon>Oscillatoriales</taxon>
        <taxon>Oscillatoriaceae</taxon>
        <taxon>Phormidium</taxon>
    </lineage>
</organism>
<evidence type="ECO:0000259" key="1">
    <source>
        <dbReference type="PROSITE" id="PS50837"/>
    </source>
</evidence>
<dbReference type="PROSITE" id="PS50837">
    <property type="entry name" value="NACHT"/>
    <property type="match status" value="1"/>
</dbReference>
<dbReference type="EMBL" id="MRCG01000006">
    <property type="protein sequence ID" value="OKH48324.1"/>
    <property type="molecule type" value="Genomic_DNA"/>
</dbReference>
<dbReference type="PANTHER" id="PTHR46844">
    <property type="entry name" value="SLR5058 PROTEIN"/>
    <property type="match status" value="1"/>
</dbReference>
<protein>
    <recommendedName>
        <fullName evidence="1">NACHT domain-containing protein</fullName>
    </recommendedName>
</protein>
<dbReference type="SUPFAM" id="SSF52540">
    <property type="entry name" value="P-loop containing nucleoside triphosphate hydrolases"/>
    <property type="match status" value="1"/>
</dbReference>
<dbReference type="OrthoDB" id="135105at2"/>
<dbReference type="InterPro" id="IPR007111">
    <property type="entry name" value="NACHT_NTPase"/>
</dbReference>
<comment type="caution">
    <text evidence="2">The sequence shown here is derived from an EMBL/GenBank/DDBJ whole genome shotgun (WGS) entry which is preliminary data.</text>
</comment>
<feature type="domain" description="NACHT" evidence="1">
    <location>
        <begin position="299"/>
        <end position="426"/>
    </location>
</feature>
<dbReference type="AlphaFoldDB" id="A0A1U7J681"/>